<dbReference type="GO" id="GO:0003700">
    <property type="term" value="F:DNA-binding transcription factor activity"/>
    <property type="evidence" value="ECO:0000318"/>
    <property type="project" value="GO_Central"/>
</dbReference>
<dbReference type="HOGENOM" id="CLU_039237_2_2_1"/>
<proteinExistence type="predicted"/>
<evidence type="ECO:0000256" key="5">
    <source>
        <dbReference type="ARBA" id="ARBA00023015"/>
    </source>
</evidence>
<dbReference type="InParanoid" id="A0A061E4L8"/>
<evidence type="ECO:0000256" key="8">
    <source>
        <dbReference type="ARBA" id="ARBA00023163"/>
    </source>
</evidence>
<keyword evidence="6 12" id="KW-0238">DNA-binding</keyword>
<dbReference type="GO" id="GO:0006355">
    <property type="term" value="P:regulation of DNA-templated transcription"/>
    <property type="evidence" value="ECO:0000318"/>
    <property type="project" value="GO_Central"/>
</dbReference>
<keyword evidence="4" id="KW-0862">Zinc</keyword>
<dbReference type="GO" id="GO:0000976">
    <property type="term" value="F:transcription cis-regulatory region binding"/>
    <property type="evidence" value="ECO:0000318"/>
    <property type="project" value="GO_Central"/>
</dbReference>
<keyword evidence="5" id="KW-0805">Transcription regulation</keyword>
<evidence type="ECO:0000256" key="6">
    <source>
        <dbReference type="ARBA" id="ARBA00023125"/>
    </source>
</evidence>
<evidence type="ECO:0000256" key="10">
    <source>
        <dbReference type="SAM" id="MobiDB-lite"/>
    </source>
</evidence>
<keyword evidence="13" id="KW-1185">Reference proteome</keyword>
<dbReference type="SUPFAM" id="SSF46689">
    <property type="entry name" value="Homeodomain-like"/>
    <property type="match status" value="1"/>
</dbReference>
<keyword evidence="7 12" id="KW-0371">Homeobox</keyword>
<evidence type="ECO:0000259" key="11">
    <source>
        <dbReference type="PROSITE" id="PS51523"/>
    </source>
</evidence>
<dbReference type="NCBIfam" id="TIGR01566">
    <property type="entry name" value="ZF_HD_prot_N"/>
    <property type="match status" value="1"/>
</dbReference>
<evidence type="ECO:0000256" key="3">
    <source>
        <dbReference type="ARBA" id="ARBA00022771"/>
    </source>
</evidence>
<comment type="subcellular location">
    <subcellularLocation>
        <location evidence="1">Nucleus</location>
    </subcellularLocation>
</comment>
<dbReference type="OMA" id="KRVFVVW"/>
<organism evidence="12 13">
    <name type="scientific">Theobroma cacao</name>
    <name type="common">Cacao</name>
    <name type="synonym">Cocoa</name>
    <dbReference type="NCBI Taxonomy" id="3641"/>
    <lineage>
        <taxon>Eukaryota</taxon>
        <taxon>Viridiplantae</taxon>
        <taxon>Streptophyta</taxon>
        <taxon>Embryophyta</taxon>
        <taxon>Tracheophyta</taxon>
        <taxon>Spermatophyta</taxon>
        <taxon>Magnoliopsida</taxon>
        <taxon>eudicotyledons</taxon>
        <taxon>Gunneridae</taxon>
        <taxon>Pentapetalae</taxon>
        <taxon>rosids</taxon>
        <taxon>malvids</taxon>
        <taxon>Malvales</taxon>
        <taxon>Malvaceae</taxon>
        <taxon>Byttnerioideae</taxon>
        <taxon>Theobroma</taxon>
    </lineage>
</organism>
<dbReference type="Pfam" id="PF04770">
    <property type="entry name" value="ZF-HD_dimer"/>
    <property type="match status" value="1"/>
</dbReference>
<dbReference type="Gene3D" id="1.10.10.60">
    <property type="entry name" value="Homeodomain-like"/>
    <property type="match status" value="1"/>
</dbReference>
<accession>A0A061E4L8</accession>
<protein>
    <submittedName>
        <fullName evidence="12">Homeobox 31-like protein</fullName>
    </submittedName>
</protein>
<keyword evidence="8" id="KW-0804">Transcription</keyword>
<evidence type="ECO:0000256" key="2">
    <source>
        <dbReference type="ARBA" id="ARBA00022723"/>
    </source>
</evidence>
<evidence type="ECO:0000256" key="9">
    <source>
        <dbReference type="ARBA" id="ARBA00023242"/>
    </source>
</evidence>
<dbReference type="eggNOG" id="ENOG502R1WS">
    <property type="taxonomic scope" value="Eukaryota"/>
</dbReference>
<dbReference type="PANTHER" id="PTHR31948">
    <property type="entry name" value="ZINC-FINGER HOMEODOMAIN PROTEIN 2"/>
    <property type="match status" value="1"/>
</dbReference>
<dbReference type="Proteomes" id="UP000026915">
    <property type="component" value="Chromosome 2"/>
</dbReference>
<dbReference type="GO" id="GO:0005634">
    <property type="term" value="C:nucleus"/>
    <property type="evidence" value="ECO:0000318"/>
    <property type="project" value="GO_Central"/>
</dbReference>
<feature type="region of interest" description="Disordered" evidence="10">
    <location>
        <begin position="120"/>
        <end position="153"/>
    </location>
</feature>
<keyword evidence="2" id="KW-0479">Metal-binding</keyword>
<keyword evidence="9" id="KW-0539">Nucleus</keyword>
<evidence type="ECO:0000256" key="1">
    <source>
        <dbReference type="ARBA" id="ARBA00004123"/>
    </source>
</evidence>
<dbReference type="AlphaFoldDB" id="A0A061E4L8"/>
<evidence type="ECO:0000256" key="7">
    <source>
        <dbReference type="ARBA" id="ARBA00023155"/>
    </source>
</evidence>
<evidence type="ECO:0000256" key="4">
    <source>
        <dbReference type="ARBA" id="ARBA00022833"/>
    </source>
</evidence>
<feature type="domain" description="ZF-HD dimerization-type" evidence="11">
    <location>
        <begin position="37"/>
        <end position="82"/>
    </location>
</feature>
<dbReference type="InterPro" id="IPR006456">
    <property type="entry name" value="ZF_HD_homeobox_Cys/His_dimer"/>
</dbReference>
<name>A0A061E4L8_THECC</name>
<reference evidence="12 13" key="1">
    <citation type="journal article" date="2013" name="Genome Biol.">
        <title>The genome sequence of the most widely cultivated cacao type and its use to identify candidate genes regulating pod color.</title>
        <authorList>
            <person name="Motamayor J.C."/>
            <person name="Mockaitis K."/>
            <person name="Schmutz J."/>
            <person name="Haiminen N."/>
            <person name="Iii D.L."/>
            <person name="Cornejo O."/>
            <person name="Findley S.D."/>
            <person name="Zheng P."/>
            <person name="Utro F."/>
            <person name="Royaert S."/>
            <person name="Saski C."/>
            <person name="Jenkins J."/>
            <person name="Podicheti R."/>
            <person name="Zhao M."/>
            <person name="Scheffler B.E."/>
            <person name="Stack J.C."/>
            <person name="Feltus F.A."/>
            <person name="Mustiga G.M."/>
            <person name="Amores F."/>
            <person name="Phillips W."/>
            <person name="Marelli J.P."/>
            <person name="May G.D."/>
            <person name="Shapiro H."/>
            <person name="Ma J."/>
            <person name="Bustamante C.D."/>
            <person name="Schnell R.J."/>
            <person name="Main D."/>
            <person name="Gilbert D."/>
            <person name="Parida L."/>
            <person name="Kuhn D.N."/>
        </authorList>
    </citation>
    <scope>NUCLEOTIDE SEQUENCE [LARGE SCALE GENOMIC DNA]</scope>
    <source>
        <strain evidence="13">cv. Matina 1-6</strain>
    </source>
</reference>
<evidence type="ECO:0000313" key="12">
    <source>
        <dbReference type="EMBL" id="EOX97168.1"/>
    </source>
</evidence>
<sequence length="234" mass="26377">MAGEASKDVIKIEASEVEPISVQRCSSLVPETERIRYKECRRNHAASFGRYAFDGCGEFIGCNDDAFMCAACGCHRSFHRKEPPNNLNNAALPPPHQPMPPQKPLLAPLPLASHNGLTGETSLFPRDRNIDAGSETLSGAEVEEPKDTKKRAKRTRITMEQKTKMMRFADKLGWRPQKHDDAEVQQFCEEVGITKRVFVVWLNNNRRRKDSMRSKEQAWAHAVAENNNMSAAQN</sequence>
<dbReference type="NCBIfam" id="TIGR01565">
    <property type="entry name" value="homeo_ZF_HD"/>
    <property type="match status" value="1"/>
</dbReference>
<dbReference type="PROSITE" id="PS51523">
    <property type="entry name" value="ZF_HD_DIMER"/>
    <property type="match status" value="1"/>
</dbReference>
<keyword evidence="3" id="KW-0863">Zinc-finger</keyword>
<dbReference type="STRING" id="3641.A0A061E4L8"/>
<dbReference type="PANTHER" id="PTHR31948:SF169">
    <property type="entry name" value="MINI ZINC FINGER PROTEIN 2"/>
    <property type="match status" value="1"/>
</dbReference>
<dbReference type="EMBL" id="CM001880">
    <property type="protein sequence ID" value="EOX97168.1"/>
    <property type="molecule type" value="Genomic_DNA"/>
</dbReference>
<evidence type="ECO:0000313" key="13">
    <source>
        <dbReference type="Proteomes" id="UP000026915"/>
    </source>
</evidence>
<gene>
    <name evidence="12" type="ORF">TCM_006255</name>
</gene>
<dbReference type="Gramene" id="EOX97168">
    <property type="protein sequence ID" value="EOX97168"/>
    <property type="gene ID" value="TCM_006255"/>
</dbReference>
<dbReference type="InterPro" id="IPR009057">
    <property type="entry name" value="Homeodomain-like_sf"/>
</dbReference>
<dbReference type="GO" id="GO:0008270">
    <property type="term" value="F:zinc ion binding"/>
    <property type="evidence" value="ECO:0007669"/>
    <property type="project" value="UniProtKB-KW"/>
</dbReference>
<dbReference type="InterPro" id="IPR006455">
    <property type="entry name" value="Homeodomain_ZF_HD"/>
</dbReference>